<keyword evidence="8" id="KW-0028">Amino-acid biosynthesis</keyword>
<keyword evidence="4 9" id="KW-0547">Nucleotide-binding</keyword>
<feature type="binding site" evidence="9">
    <location>
        <position position="268"/>
    </location>
    <ligand>
        <name>ATP</name>
        <dbReference type="ChEBI" id="CHEBI:30616"/>
    </ligand>
</feature>
<feature type="site" description="Important for beta-aspartyl-AMP intermediate formation" evidence="10">
    <location>
        <position position="370"/>
    </location>
</feature>
<dbReference type="CDD" id="cd01991">
    <property type="entry name" value="Asn_synthase_B_C"/>
    <property type="match status" value="1"/>
</dbReference>
<dbReference type="AlphaFoldDB" id="A0A4U1CID3"/>
<comment type="similarity">
    <text evidence="2">Belongs to the asparagine synthetase family.</text>
</comment>
<evidence type="ECO:0000259" key="11">
    <source>
        <dbReference type="PROSITE" id="PS51278"/>
    </source>
</evidence>
<dbReference type="InterPro" id="IPR029055">
    <property type="entry name" value="Ntn_hydrolases_N"/>
</dbReference>
<dbReference type="SUPFAM" id="SSF52402">
    <property type="entry name" value="Adenine nucleotide alpha hydrolases-like"/>
    <property type="match status" value="1"/>
</dbReference>
<evidence type="ECO:0000256" key="10">
    <source>
        <dbReference type="PIRSR" id="PIRSR001589-3"/>
    </source>
</evidence>
<evidence type="ECO:0000256" key="5">
    <source>
        <dbReference type="ARBA" id="ARBA00022840"/>
    </source>
</evidence>
<dbReference type="EC" id="6.3.5.4" evidence="3"/>
<comment type="caution">
    <text evidence="12">The sequence shown here is derived from an EMBL/GenBank/DDBJ whole genome shotgun (WGS) entry which is preliminary data.</text>
</comment>
<dbReference type="PIRSF" id="PIRSF001589">
    <property type="entry name" value="Asn_synthetase_glu-h"/>
    <property type="match status" value="1"/>
</dbReference>
<evidence type="ECO:0000256" key="1">
    <source>
        <dbReference type="ARBA" id="ARBA00005187"/>
    </source>
</evidence>
<dbReference type="SUPFAM" id="SSF56235">
    <property type="entry name" value="N-terminal nucleophile aminohydrolases (Ntn hydrolases)"/>
    <property type="match status" value="1"/>
</dbReference>
<name>A0A4U1CID3_9SPHI</name>
<evidence type="ECO:0000256" key="2">
    <source>
        <dbReference type="ARBA" id="ARBA00005752"/>
    </source>
</evidence>
<evidence type="ECO:0000313" key="13">
    <source>
        <dbReference type="Proteomes" id="UP000309488"/>
    </source>
</evidence>
<keyword evidence="13" id="KW-1185">Reference proteome</keyword>
<gene>
    <name evidence="12" type="primary">asnB</name>
    <name evidence="12" type="ORF">FA048_15585</name>
</gene>
<dbReference type="EMBL" id="SWBR01000004">
    <property type="protein sequence ID" value="TKC06627.1"/>
    <property type="molecule type" value="Genomic_DNA"/>
</dbReference>
<keyword evidence="12" id="KW-0436">Ligase</keyword>
<feature type="active site" description="For GATase activity" evidence="8">
    <location>
        <position position="2"/>
    </location>
</feature>
<dbReference type="Proteomes" id="UP000309488">
    <property type="component" value="Unassembled WGS sequence"/>
</dbReference>
<evidence type="ECO:0000256" key="8">
    <source>
        <dbReference type="PIRSR" id="PIRSR001589-1"/>
    </source>
</evidence>
<dbReference type="PROSITE" id="PS51278">
    <property type="entry name" value="GATASE_TYPE_2"/>
    <property type="match status" value="1"/>
</dbReference>
<dbReference type="GO" id="GO:0005829">
    <property type="term" value="C:cytosol"/>
    <property type="evidence" value="ECO:0007669"/>
    <property type="project" value="TreeGrafter"/>
</dbReference>
<evidence type="ECO:0000256" key="9">
    <source>
        <dbReference type="PIRSR" id="PIRSR001589-2"/>
    </source>
</evidence>
<protein>
    <recommendedName>
        <fullName evidence="3">asparagine synthase (glutamine-hydrolyzing)</fullName>
        <ecNumber evidence="3">6.3.5.4</ecNumber>
    </recommendedName>
</protein>
<dbReference type="InterPro" id="IPR033738">
    <property type="entry name" value="AsnB_N"/>
</dbReference>
<dbReference type="RefSeq" id="WP_136842789.1">
    <property type="nucleotide sequence ID" value="NZ_SWBR01000004.1"/>
</dbReference>
<keyword evidence="5 9" id="KW-0067">ATP-binding</keyword>
<dbReference type="InterPro" id="IPR017932">
    <property type="entry name" value="GATase_2_dom"/>
</dbReference>
<dbReference type="InterPro" id="IPR051786">
    <property type="entry name" value="ASN_synthetase/amidase"/>
</dbReference>
<keyword evidence="8" id="KW-0061">Asparagine biosynthesis</keyword>
<dbReference type="Pfam" id="PF00733">
    <property type="entry name" value="Asn_synthase"/>
    <property type="match status" value="1"/>
</dbReference>
<dbReference type="CDD" id="cd00712">
    <property type="entry name" value="AsnB"/>
    <property type="match status" value="1"/>
</dbReference>
<dbReference type="GO" id="GO:0006529">
    <property type="term" value="P:asparagine biosynthetic process"/>
    <property type="evidence" value="ECO:0007669"/>
    <property type="project" value="UniProtKB-KW"/>
</dbReference>
<dbReference type="GO" id="GO:0005524">
    <property type="term" value="F:ATP binding"/>
    <property type="evidence" value="ECO:0007669"/>
    <property type="project" value="UniProtKB-KW"/>
</dbReference>
<dbReference type="InterPro" id="IPR001962">
    <property type="entry name" value="Asn_synthase"/>
</dbReference>
<accession>A0A4U1CID3</accession>
<reference evidence="12 13" key="1">
    <citation type="submission" date="2019-04" db="EMBL/GenBank/DDBJ databases">
        <title>Pedobacter sp. RP-3-22 sp. nov., isolated from Arctic soil.</title>
        <authorList>
            <person name="Dahal R.H."/>
            <person name="Kim D.-U."/>
        </authorList>
    </citation>
    <scope>NUCLEOTIDE SEQUENCE [LARGE SCALE GENOMIC DNA]</scope>
    <source>
        <strain evidence="12 13">RP-3-22</strain>
    </source>
</reference>
<organism evidence="12 13">
    <name type="scientific">Pedobacter polaris</name>
    <dbReference type="NCBI Taxonomy" id="2571273"/>
    <lineage>
        <taxon>Bacteria</taxon>
        <taxon>Pseudomonadati</taxon>
        <taxon>Bacteroidota</taxon>
        <taxon>Sphingobacteriia</taxon>
        <taxon>Sphingobacteriales</taxon>
        <taxon>Sphingobacteriaceae</taxon>
        <taxon>Pedobacter</taxon>
    </lineage>
</organism>
<dbReference type="GO" id="GO:0004066">
    <property type="term" value="F:asparagine synthase (glutamine-hydrolyzing) activity"/>
    <property type="evidence" value="ECO:0007669"/>
    <property type="project" value="UniProtKB-EC"/>
</dbReference>
<proteinExistence type="inferred from homology"/>
<dbReference type="PANTHER" id="PTHR43284:SF1">
    <property type="entry name" value="ASPARAGINE SYNTHETASE"/>
    <property type="match status" value="1"/>
</dbReference>
<feature type="domain" description="Glutamine amidotransferase type-2" evidence="11">
    <location>
        <begin position="2"/>
        <end position="216"/>
    </location>
</feature>
<feature type="binding site" evidence="9">
    <location>
        <position position="103"/>
    </location>
    <ligand>
        <name>L-glutamine</name>
        <dbReference type="ChEBI" id="CHEBI:58359"/>
    </ligand>
</feature>
<dbReference type="InterPro" id="IPR006426">
    <property type="entry name" value="Asn_synth_AEB"/>
</dbReference>
<sequence>MCGITGFIDHNHSISETDLKNASATLTHLGDYGTGIIFDQKDHYTLGLANARQPTIDLSEKAAQPLTSNCGNYTITINGTIYNYLELRESLIKYGVIFSTLSDTEVVLECYKKWGNKAFELLDGSYSFALVDRKLSLLLIARDDLGAKPLYYIKQKGFYAYSSEIRALLALPPVHKSINKNAMSTFFRYGYFIEEETIYKDIYRFKKGNLTTIDLHSGNSYDSPLVKFKLKPDNNSTETEEQVLARIEELLTESILKRNVGKVPIAVLLSGGYDSSTVAAILQKNQSKRIKTYTIGFKDSKLDEASRAKNIAAYLKTNHKEFYLDKEKALTIVKNLSSIFDEPIGDSSAIPLAFIANEVRAEVKVLLGSEGGDEMFGGYRTYAKALKLNGLLNTNLPKIIKQTILGFLKYTQPQMKEAIEADSLLNKYLAINACFTTNQINVLLNSDYNFEKKPKKQASSIKDLLIYDLHHYLPNNILVRNDKCFRYYGVENRDALLKTDLIDYLSTLDPELFLKNGQQKYLLKKITYKYIPESLMHDPKKGFVIPLASWLKTSFKPLVETYLAPARLKEHNLLNVSEVQKIKAAFYSNSSTYNAQKVWLILQFQMWYEKWFSQD</sequence>
<keyword evidence="6 8" id="KW-0315">Glutamine amidotransferase</keyword>
<dbReference type="InterPro" id="IPR014729">
    <property type="entry name" value="Rossmann-like_a/b/a_fold"/>
</dbReference>
<evidence type="ECO:0000256" key="7">
    <source>
        <dbReference type="ARBA" id="ARBA00048741"/>
    </source>
</evidence>
<dbReference type="OrthoDB" id="9763290at2"/>
<dbReference type="NCBIfam" id="TIGR01536">
    <property type="entry name" value="asn_synth_AEB"/>
    <property type="match status" value="1"/>
</dbReference>
<comment type="catalytic activity">
    <reaction evidence="7">
        <text>L-aspartate + L-glutamine + ATP + H2O = L-asparagine + L-glutamate + AMP + diphosphate + H(+)</text>
        <dbReference type="Rhea" id="RHEA:12228"/>
        <dbReference type="ChEBI" id="CHEBI:15377"/>
        <dbReference type="ChEBI" id="CHEBI:15378"/>
        <dbReference type="ChEBI" id="CHEBI:29985"/>
        <dbReference type="ChEBI" id="CHEBI:29991"/>
        <dbReference type="ChEBI" id="CHEBI:30616"/>
        <dbReference type="ChEBI" id="CHEBI:33019"/>
        <dbReference type="ChEBI" id="CHEBI:58048"/>
        <dbReference type="ChEBI" id="CHEBI:58359"/>
        <dbReference type="ChEBI" id="CHEBI:456215"/>
        <dbReference type="EC" id="6.3.5.4"/>
    </reaction>
</comment>
<dbReference type="Pfam" id="PF13537">
    <property type="entry name" value="GATase_7"/>
    <property type="match status" value="1"/>
</dbReference>
<evidence type="ECO:0000256" key="6">
    <source>
        <dbReference type="ARBA" id="ARBA00022962"/>
    </source>
</evidence>
<dbReference type="Gene3D" id="3.60.20.10">
    <property type="entry name" value="Glutamine Phosphoribosylpyrophosphate, subunit 1, domain 1"/>
    <property type="match status" value="1"/>
</dbReference>
<evidence type="ECO:0000256" key="3">
    <source>
        <dbReference type="ARBA" id="ARBA00012737"/>
    </source>
</evidence>
<dbReference type="Gene3D" id="3.40.50.620">
    <property type="entry name" value="HUPs"/>
    <property type="match status" value="1"/>
</dbReference>
<evidence type="ECO:0000313" key="12">
    <source>
        <dbReference type="EMBL" id="TKC06627.1"/>
    </source>
</evidence>
<dbReference type="PANTHER" id="PTHR43284">
    <property type="entry name" value="ASPARAGINE SYNTHETASE (GLUTAMINE-HYDROLYZING)"/>
    <property type="match status" value="1"/>
</dbReference>
<comment type="pathway">
    <text evidence="1">Amino-acid biosynthesis; L-asparagine biosynthesis; L-asparagine from L-aspartate (L-Gln route): step 1/1.</text>
</comment>
<evidence type="ECO:0000256" key="4">
    <source>
        <dbReference type="ARBA" id="ARBA00022741"/>
    </source>
</evidence>
<feature type="binding site" evidence="9">
    <location>
        <position position="295"/>
    </location>
    <ligand>
        <name>ATP</name>
        <dbReference type="ChEBI" id="CHEBI:30616"/>
    </ligand>
</feature>